<accession>A0A9X2M1C1</accession>
<name>A0A9X2M1C1_STRMQ</name>
<gene>
    <name evidence="3" type="ORF">NQU54_33410</name>
</gene>
<dbReference type="EMBL" id="JANIIC010000048">
    <property type="protein sequence ID" value="MCQ8833821.1"/>
    <property type="molecule type" value="Genomic_DNA"/>
</dbReference>
<feature type="region of interest" description="Disordered" evidence="1">
    <location>
        <begin position="101"/>
        <end position="124"/>
    </location>
</feature>
<dbReference type="Proteomes" id="UP001142400">
    <property type="component" value="Unassembled WGS sequence"/>
</dbReference>
<evidence type="ECO:0000313" key="3">
    <source>
        <dbReference type="EMBL" id="MCQ8833821.1"/>
    </source>
</evidence>
<organism evidence="3 4">
    <name type="scientific">Streptomyces malaysiensis subsp. samsunensis</name>
    <dbReference type="NCBI Taxonomy" id="459658"/>
    <lineage>
        <taxon>Bacteria</taxon>
        <taxon>Bacillati</taxon>
        <taxon>Actinomycetota</taxon>
        <taxon>Actinomycetes</taxon>
        <taxon>Kitasatosporales</taxon>
        <taxon>Streptomycetaceae</taxon>
        <taxon>Streptomyces</taxon>
        <taxon>Streptomyces violaceusniger group</taxon>
    </lineage>
</organism>
<dbReference type="Pfam" id="PF12642">
    <property type="entry name" value="TpcC"/>
    <property type="match status" value="1"/>
</dbReference>
<reference evidence="3" key="1">
    <citation type="submission" date="2022-06" db="EMBL/GenBank/DDBJ databases">
        <title>WGS of actinobacteria.</title>
        <authorList>
            <person name="Thawai C."/>
        </authorList>
    </citation>
    <scope>NUCLEOTIDE SEQUENCE</scope>
    <source>
        <strain evidence="3">DSM 42010</strain>
    </source>
</reference>
<dbReference type="AlphaFoldDB" id="A0A9X2M1C1"/>
<dbReference type="InterPro" id="IPR024735">
    <property type="entry name" value="TcpC"/>
</dbReference>
<proteinExistence type="predicted"/>
<sequence>MSPAKQAAEEHAAPPTAAAGARLRQMRRRVRLGRLGVWAAVAAGPIALAVAVATPATVVRVAPATKPTTVKTTVSANPSGYATVFLDAWLRSRAGAESTAQARLAQSMGPDVDLPDSSDAQPDPESVVAVRSAQQAGTAWSVTVAAQYADGSVRYFAVPVVADSGGASFTVSGAPGVVAGPARAEGAQSPYTVTVPADSAVSSAAGEFLSAYLAGAGEVDRYLAPGVSLSPVSPAPYQTVTVQQILAADQEAAAESVPADGTRVRVMAEVEARDSAGRWPLTYELTLKARSGRWEVAGLESGTAQAGGARS</sequence>
<keyword evidence="4" id="KW-1185">Reference proteome</keyword>
<keyword evidence="2" id="KW-0472">Membrane</keyword>
<evidence type="ECO:0000256" key="1">
    <source>
        <dbReference type="SAM" id="MobiDB-lite"/>
    </source>
</evidence>
<comment type="caution">
    <text evidence="3">The sequence shown here is derived from an EMBL/GenBank/DDBJ whole genome shotgun (WGS) entry which is preliminary data.</text>
</comment>
<keyword evidence="2" id="KW-1133">Transmembrane helix</keyword>
<dbReference type="RefSeq" id="WP_257634296.1">
    <property type="nucleotide sequence ID" value="NZ_JANIIC010000048.1"/>
</dbReference>
<evidence type="ECO:0000256" key="2">
    <source>
        <dbReference type="SAM" id="Phobius"/>
    </source>
</evidence>
<protein>
    <submittedName>
        <fullName evidence="3">Conjugal transfer protein</fullName>
    </submittedName>
</protein>
<feature type="region of interest" description="Disordered" evidence="1">
    <location>
        <begin position="1"/>
        <end position="21"/>
    </location>
</feature>
<feature type="transmembrane region" description="Helical" evidence="2">
    <location>
        <begin position="32"/>
        <end position="53"/>
    </location>
</feature>
<keyword evidence="2" id="KW-0812">Transmembrane</keyword>
<evidence type="ECO:0000313" key="4">
    <source>
        <dbReference type="Proteomes" id="UP001142400"/>
    </source>
</evidence>